<accession>A0A7S8FHP9</accession>
<dbReference type="GO" id="GO:0003824">
    <property type="term" value="F:catalytic activity"/>
    <property type="evidence" value="ECO:0007669"/>
    <property type="project" value="InterPro"/>
</dbReference>
<dbReference type="AlphaFoldDB" id="A0A7S8FHP9"/>
<dbReference type="Pfam" id="PF01230">
    <property type="entry name" value="HIT"/>
    <property type="match status" value="1"/>
</dbReference>
<gene>
    <name evidence="3" type="ORF">Nkreftii_003705</name>
</gene>
<feature type="domain" description="HIT" evidence="2">
    <location>
        <begin position="14"/>
        <end position="115"/>
    </location>
</feature>
<sequence>MAESEPALSTTICPACLGIWPRQDHFIANLGLSKAYLHEDQFFPGWTVVVLQRHATELFQLAPTERFQFMEEVSLMAQTLSEIYQAKKINYELLGNQLPHIHWHLVPRLADDPAPQEPVWCVPHDPIVLPCSARQETIDRIVIPLRTNGPNPRRS</sequence>
<dbReference type="Proteomes" id="UP000593737">
    <property type="component" value="Chromosome"/>
</dbReference>
<organism evidence="3 4">
    <name type="scientific">Candidatus Nitrospira kreftii</name>
    <dbReference type="NCBI Taxonomy" id="2652173"/>
    <lineage>
        <taxon>Bacteria</taxon>
        <taxon>Pseudomonadati</taxon>
        <taxon>Nitrospirota</taxon>
        <taxon>Nitrospiria</taxon>
        <taxon>Nitrospirales</taxon>
        <taxon>Nitrospiraceae</taxon>
        <taxon>Nitrospira</taxon>
    </lineage>
</organism>
<dbReference type="InterPro" id="IPR036265">
    <property type="entry name" value="HIT-like_sf"/>
</dbReference>
<evidence type="ECO:0000259" key="2">
    <source>
        <dbReference type="PROSITE" id="PS51084"/>
    </source>
</evidence>
<feature type="short sequence motif" description="Histidine triad motif" evidence="1">
    <location>
        <begin position="100"/>
        <end position="104"/>
    </location>
</feature>
<dbReference type="KEGG" id="nkf:Nkreftii_003705"/>
<reference evidence="3 4" key="1">
    <citation type="journal article" date="2020" name="ISME J.">
        <title>Enrichment and physiological characterization of a novel comammox Nitrospira indicates ammonium inhibition of complete nitrification.</title>
        <authorList>
            <person name="Sakoula D."/>
            <person name="Koch H."/>
            <person name="Frank J."/>
            <person name="Jetten M.S.M."/>
            <person name="van Kessel M.A.H.J."/>
            <person name="Lucker S."/>
        </authorList>
    </citation>
    <scope>NUCLEOTIDE SEQUENCE [LARGE SCALE GENOMIC DNA]</scope>
    <source>
        <strain evidence="3">Comreactor17</strain>
    </source>
</reference>
<dbReference type="InterPro" id="IPR011146">
    <property type="entry name" value="HIT-like"/>
</dbReference>
<evidence type="ECO:0000313" key="4">
    <source>
        <dbReference type="Proteomes" id="UP000593737"/>
    </source>
</evidence>
<dbReference type="SUPFAM" id="SSF54197">
    <property type="entry name" value="HIT-like"/>
    <property type="match status" value="1"/>
</dbReference>
<protein>
    <recommendedName>
        <fullName evidence="2">HIT domain-containing protein</fullName>
    </recommendedName>
</protein>
<dbReference type="EMBL" id="CP047423">
    <property type="protein sequence ID" value="QPD05931.1"/>
    <property type="molecule type" value="Genomic_DNA"/>
</dbReference>
<evidence type="ECO:0000256" key="1">
    <source>
        <dbReference type="PROSITE-ProRule" id="PRU00464"/>
    </source>
</evidence>
<proteinExistence type="predicted"/>
<dbReference type="PROSITE" id="PS51084">
    <property type="entry name" value="HIT_2"/>
    <property type="match status" value="1"/>
</dbReference>
<dbReference type="Gene3D" id="3.30.428.10">
    <property type="entry name" value="HIT-like"/>
    <property type="match status" value="1"/>
</dbReference>
<name>A0A7S8FHP9_9BACT</name>
<evidence type="ECO:0000313" key="3">
    <source>
        <dbReference type="EMBL" id="QPD05931.1"/>
    </source>
</evidence>